<gene>
    <name evidence="2" type="ORF">BDV95DRAFT_358666</name>
</gene>
<evidence type="ECO:0000313" key="2">
    <source>
        <dbReference type="EMBL" id="KAF2872862.1"/>
    </source>
</evidence>
<keyword evidence="3" id="KW-1185">Reference proteome</keyword>
<proteinExistence type="predicted"/>
<dbReference type="Proteomes" id="UP000481861">
    <property type="component" value="Unassembled WGS sequence"/>
</dbReference>
<name>A0A7C8MGQ3_9PLEO</name>
<organism evidence="2 3">
    <name type="scientific">Massariosphaeria phaeospora</name>
    <dbReference type="NCBI Taxonomy" id="100035"/>
    <lineage>
        <taxon>Eukaryota</taxon>
        <taxon>Fungi</taxon>
        <taxon>Dikarya</taxon>
        <taxon>Ascomycota</taxon>
        <taxon>Pezizomycotina</taxon>
        <taxon>Dothideomycetes</taxon>
        <taxon>Pleosporomycetidae</taxon>
        <taxon>Pleosporales</taxon>
        <taxon>Pleosporales incertae sedis</taxon>
        <taxon>Massariosphaeria</taxon>
    </lineage>
</organism>
<dbReference type="EMBL" id="JAADJZ010000008">
    <property type="protein sequence ID" value="KAF2872862.1"/>
    <property type="molecule type" value="Genomic_DNA"/>
</dbReference>
<evidence type="ECO:0000256" key="1">
    <source>
        <dbReference type="SAM" id="MobiDB-lite"/>
    </source>
</evidence>
<evidence type="ECO:0000313" key="3">
    <source>
        <dbReference type="Proteomes" id="UP000481861"/>
    </source>
</evidence>
<reference evidence="2 3" key="1">
    <citation type="submission" date="2020-01" db="EMBL/GenBank/DDBJ databases">
        <authorList>
            <consortium name="DOE Joint Genome Institute"/>
            <person name="Haridas S."/>
            <person name="Albert R."/>
            <person name="Binder M."/>
            <person name="Bloem J."/>
            <person name="Labutti K."/>
            <person name="Salamov A."/>
            <person name="Andreopoulos B."/>
            <person name="Baker S.E."/>
            <person name="Barry K."/>
            <person name="Bills G."/>
            <person name="Bluhm B.H."/>
            <person name="Cannon C."/>
            <person name="Castanera R."/>
            <person name="Culley D.E."/>
            <person name="Daum C."/>
            <person name="Ezra D."/>
            <person name="Gonzalez J.B."/>
            <person name="Henrissat B."/>
            <person name="Kuo A."/>
            <person name="Liang C."/>
            <person name="Lipzen A."/>
            <person name="Lutzoni F."/>
            <person name="Magnuson J."/>
            <person name="Mondo S."/>
            <person name="Nolan M."/>
            <person name="Ohm R."/>
            <person name="Pangilinan J."/>
            <person name="Park H.-J.H."/>
            <person name="Ramirez L."/>
            <person name="Alfaro M."/>
            <person name="Sun H."/>
            <person name="Tritt A."/>
            <person name="Yoshinaga Y."/>
            <person name="Zwiers L.-H.L."/>
            <person name="Turgeon B.G."/>
            <person name="Goodwin S.B."/>
            <person name="Spatafora J.W."/>
            <person name="Crous P.W."/>
            <person name="Grigoriev I.V."/>
        </authorList>
    </citation>
    <scope>NUCLEOTIDE SEQUENCE [LARGE SCALE GENOMIC DNA]</scope>
    <source>
        <strain evidence="2 3">CBS 611.86</strain>
    </source>
</reference>
<accession>A0A7C8MGQ3</accession>
<dbReference type="AlphaFoldDB" id="A0A7C8MGQ3"/>
<comment type="caution">
    <text evidence="2">The sequence shown here is derived from an EMBL/GenBank/DDBJ whole genome shotgun (WGS) entry which is preliminary data.</text>
</comment>
<feature type="region of interest" description="Disordered" evidence="1">
    <location>
        <begin position="64"/>
        <end position="91"/>
    </location>
</feature>
<sequence length="214" mass="23011">MHQPQIRHGITLLKACPILTSQHDTPHLSTTVLIYHLNYAIMKAISLVGSFLALATTISAQETQNTTTTTTVDSSSTPTIDPSPAATSTDVYDPNAISPQVIVFSPNFPDFCTAASTPSNLCYTLLQIDADCVSEDNDCSESYTLSLLAAVIAADPCPFVATPGSMYERSCETWKTEAIRCRDVKEGVRGVCAHHHVLYLLGQCVTMLGLSLQG</sequence>
<feature type="compositionally biased region" description="Low complexity" evidence="1">
    <location>
        <begin position="64"/>
        <end position="89"/>
    </location>
</feature>
<protein>
    <submittedName>
        <fullName evidence="2">Uncharacterized protein</fullName>
    </submittedName>
</protein>